<dbReference type="KEGG" id="rsin:B6N60_04128"/>
<dbReference type="AlphaFoldDB" id="A0A975TAV5"/>
<evidence type="ECO:0000313" key="1">
    <source>
        <dbReference type="EMBL" id="QXE25413.1"/>
    </source>
</evidence>
<gene>
    <name evidence="1" type="ORF">B6N60_04128</name>
</gene>
<accession>A0A975TAV5</accession>
<dbReference type="Proteomes" id="UP000683511">
    <property type="component" value="Chromosome"/>
</dbReference>
<organism evidence="1 2">
    <name type="scientific">Richelia sinica FACHB-800</name>
    <dbReference type="NCBI Taxonomy" id="1357546"/>
    <lineage>
        <taxon>Bacteria</taxon>
        <taxon>Bacillati</taxon>
        <taxon>Cyanobacteriota</taxon>
        <taxon>Cyanophyceae</taxon>
        <taxon>Nostocales</taxon>
        <taxon>Nostocaceae</taxon>
        <taxon>Richelia</taxon>
    </lineage>
</organism>
<dbReference type="EMBL" id="CP021056">
    <property type="protein sequence ID" value="QXE25413.1"/>
    <property type="molecule type" value="Genomic_DNA"/>
</dbReference>
<reference evidence="1" key="1">
    <citation type="submission" date="2017-04" db="EMBL/GenBank/DDBJ databases">
        <title>Genome deletions in a multicellular cyanobacterial endosymbiont for morphological adaptation in marine diatoms.</title>
        <authorList>
            <person name="Wang Y."/>
            <person name="Gao H."/>
            <person name="Li R."/>
            <person name="Xu X."/>
        </authorList>
    </citation>
    <scope>NUCLEOTIDE SEQUENCE</scope>
    <source>
        <strain evidence="1">FACHB 800</strain>
    </source>
</reference>
<name>A0A975TAV5_9NOST</name>
<protein>
    <submittedName>
        <fullName evidence="1">Uncharacterized protein</fullName>
    </submittedName>
</protein>
<evidence type="ECO:0000313" key="2">
    <source>
        <dbReference type="Proteomes" id="UP000683511"/>
    </source>
</evidence>
<keyword evidence="2" id="KW-1185">Reference proteome</keyword>
<proteinExistence type="predicted"/>
<sequence>MVLVTGISAYRLYLSWWIVGSHWGDRSFHCHQFTKIFDFYTFQHSFDNIKIIGYLRLGAKYKESVISPQPKFNYLDK</sequence>